<feature type="compositionally biased region" description="Low complexity" evidence="1">
    <location>
        <begin position="2161"/>
        <end position="2170"/>
    </location>
</feature>
<feature type="domain" description="Sec7/BIG1-like C-terminal" evidence="4">
    <location>
        <begin position="1941"/>
        <end position="2238"/>
    </location>
</feature>
<feature type="compositionally biased region" description="Basic and acidic residues" evidence="1">
    <location>
        <begin position="387"/>
        <end position="404"/>
    </location>
</feature>
<feature type="region of interest" description="Disordered" evidence="1">
    <location>
        <begin position="666"/>
        <end position="823"/>
    </location>
</feature>
<proteinExistence type="predicted"/>
<feature type="compositionally biased region" description="Polar residues" evidence="1">
    <location>
        <begin position="750"/>
        <end position="761"/>
    </location>
</feature>
<dbReference type="GeneID" id="136801921"/>
<dbReference type="Proteomes" id="UP000594262">
    <property type="component" value="Unplaced"/>
</dbReference>
<dbReference type="InterPro" id="IPR016024">
    <property type="entry name" value="ARM-type_fold"/>
</dbReference>
<dbReference type="InterPro" id="IPR046455">
    <property type="entry name" value="Sec7/BIG1-like_C"/>
</dbReference>
<feature type="region of interest" description="Disordered" evidence="1">
    <location>
        <begin position="1532"/>
        <end position="1555"/>
    </location>
</feature>
<evidence type="ECO:0000259" key="4">
    <source>
        <dbReference type="Pfam" id="PF20252"/>
    </source>
</evidence>
<dbReference type="InterPro" id="IPR032629">
    <property type="entry name" value="DCB_dom"/>
</dbReference>
<feature type="domain" description="Mon2/Sec7/BIG1-like dimerisation and cyclophilin-binding" evidence="3">
    <location>
        <begin position="25"/>
        <end position="180"/>
    </location>
</feature>
<protein>
    <submittedName>
        <fullName evidence="5">Uncharacterized protein</fullName>
    </submittedName>
</protein>
<dbReference type="Pfam" id="PF16213">
    <property type="entry name" value="DCB"/>
    <property type="match status" value="1"/>
</dbReference>
<feature type="compositionally biased region" description="Low complexity" evidence="1">
    <location>
        <begin position="766"/>
        <end position="777"/>
    </location>
</feature>
<dbReference type="Pfam" id="PF20252">
    <property type="entry name" value="BIG2_C"/>
    <property type="match status" value="1"/>
</dbReference>
<dbReference type="RefSeq" id="XP_066914704.1">
    <property type="nucleotide sequence ID" value="XM_067058603.1"/>
</dbReference>
<feature type="region of interest" description="Disordered" evidence="1">
    <location>
        <begin position="2110"/>
        <end position="2130"/>
    </location>
</feature>
<feature type="region of interest" description="Disordered" evidence="1">
    <location>
        <begin position="1190"/>
        <end position="1210"/>
    </location>
</feature>
<feature type="region of interest" description="Disordered" evidence="1">
    <location>
        <begin position="561"/>
        <end position="583"/>
    </location>
</feature>
<evidence type="ECO:0000256" key="1">
    <source>
        <dbReference type="SAM" id="MobiDB-lite"/>
    </source>
</evidence>
<dbReference type="InterPro" id="IPR015403">
    <property type="entry name" value="Mon2/Sec7/BIG1-like_HDS"/>
</dbReference>
<evidence type="ECO:0000313" key="6">
    <source>
        <dbReference type="Proteomes" id="UP000594262"/>
    </source>
</evidence>
<accession>A0A7M5V036</accession>
<feature type="region of interest" description="Disordered" evidence="1">
    <location>
        <begin position="384"/>
        <end position="404"/>
    </location>
</feature>
<dbReference type="SUPFAM" id="SSF48371">
    <property type="entry name" value="ARM repeat"/>
    <property type="match status" value="1"/>
</dbReference>
<feature type="compositionally biased region" description="Basic and acidic residues" evidence="1">
    <location>
        <begin position="738"/>
        <end position="749"/>
    </location>
</feature>
<reference evidence="5" key="1">
    <citation type="submission" date="2021-01" db="UniProtKB">
        <authorList>
            <consortium name="EnsemblMetazoa"/>
        </authorList>
    </citation>
    <scope>IDENTIFICATION</scope>
</reference>
<dbReference type="OrthoDB" id="10002886at2759"/>
<feature type="region of interest" description="Disordered" evidence="1">
    <location>
        <begin position="488"/>
        <end position="510"/>
    </location>
</feature>
<dbReference type="Pfam" id="PF09324">
    <property type="entry name" value="Sec7-like_HDS"/>
    <property type="match status" value="1"/>
</dbReference>
<feature type="compositionally biased region" description="Polar residues" evidence="1">
    <location>
        <begin position="1235"/>
        <end position="1250"/>
    </location>
</feature>
<name>A0A7M5V036_9CNID</name>
<sequence>MASQEHGFKIEDIIAELNQDVNSGKYKGLQEACEKASDLLQSWYDKSCFYDAYALRDVCFLPFKIALESGSTKLATLAISGFQKIFADDRFQTDGREENIEDQFSVQFLNAITAVPSQSDEAQIEVMKLLLRLVNPKTCDLHGPNLVKMAEICVQTFVKAISPSTKSACRATLTEMLSTVCQLFQECMHNRHSSDLKGVGNISTDTSKVLSHDIVMLLKDFSLKLQQPNTATPLLHQSQALQLHLDSIELILYNLSTSMQEDKEFVNLIWQVLCPALIQLLGSPINDINTRNRQIGLTNGFPDDGRGARGMSTNKSLNPVMARTIYVIAGELVRLVGALNSLRPTLESLFHRIVLYSQPQHRIEALKVIQEILGSPQRIFDLAGPTIDDREPGTPESPTDQRKTDLDLFRLIMDGIQESSNQSDPSVSNASVSCVVALLGTLEDLSNGRGLSDENIEMLHKVKEPLNIQELSGKAVLYDNGMAPTLKCSSLDSGESEAESDEERPSKSKHIRWQMDYEENEYNSTFEDDDVILPKSVSWAEHNEERIIENREMMANPQKYKNKIEPPRKSPSPKLKSHYPAVRAKTDSGLKLPKLKRHQFNYTNLSRSHSATDLREPKTSIKIHKGIQKFPLRRVQSYSQLEIKDKQPSKVEQVVINHAFFEKERKRNLKLRQPSRNSKQTSDEAQQRSPKPILRKSNRFFGEEEKGGGVPSDQQQQFPDSDIFGVLPQPIKPIAKPLPKDSNKKKIEIENTSPSKETTINGIPLSKIQRQKASQSKKSAKKPNSLKLKQTPPKEGQASSPKKSSIKADSPKKTSAKTPEELEKEGARNFARCLLGILPSVLKATEPSAADELLQQFASDVCEAVTCMTLKRKNVPNFGTVRTLDMKTAEENGKETNDPSLNAECVYKAVYEALKLSYELNQLGYYEKSGATPHVSQNSFIQSVVDFGFPVRLSRTWLSEVYRLITTYDILSKAGYHPESSDTNRALIGILSEKIYTHHPNRIKETDEIGTSGKFRDPITAGKREGQKFARRLLLSTWDQVLDTLAVPLSSTTQISSDSAGMKFLINNTNVNNRAELQSKQMLERDLVCLSLDGFRRAARLCCDLDIQSRCDIILSRLSEASCGYFINEKKQLSKNGIPPSVKLHAAHVLSMDALLAAGLELGSRAPQAWNHVFRCCMYISNLEHASFDSPTGGSSPNYPPAPPSGAHPHLQLQLQKSNILSPDYYSTDEDSDMSPDSTNSFPDDRNLSNSRANTSLTLNGILPAEDACRAVFALSSAVDNLFDMAATTLPLKAFREFLASLVEASHDQLFSDQAKLSERPLDKAAIKETLISMNTLHLYHICDVMLRCARNNTRPLLHVMEAWSIISSHLVEAAYSKEKHISKVALTSIHDILSELLKRRNELPHFWFYDALFKPFETLMSADGCEDDIHDQILYTLYELVEGFGPSIKSGWRSLFNAVSHAQIDNRSNLNDFNDGEQRRKLVFNMIEHFVQLKTTNVFSSSVVSAVLCLLKFIRGGREFTNTSEDSFDFPPCLDDPRSDTDSQSSEPSPEHDLCEPSLDILLQISKRLSTIYLQPSSVIFHGSYSILLVNIAESHDKVWDDNWSCGSSTTTSPDAESKPAILSTANSIVAIDDTGVLRIWFLILEGLTSSVANSPKRYQPMIIQSFFEILNSLTAVPGPHFSMFAISNLLLPMLQAWVERGARKKTYWDYTLNNFKHACGLATQLVADEIGHFLEVEGAVECVPLMLKQLLDLFHDCVSQHIEVIARLGCSCLRHLLLSAGSQFTEELWHILCLGIKQIVDSTLSQTRQLIDCFVPNSKSVTGDNGFQVKIVARRDVTPTESLRALQLAEQVFLLESQLTVTSPRSESDLDEDDNRSYIFLISPMDDKKKDEKIRVPFRSLTISLLSNQILIQMLGSILLESADSAVHGSIISTITEAGLIKRINEEKSLPGLLNYLSPLNLNILFGCLLDTHDVAHEFNTRPGLRSLTQKLGRFHVPANLLRTSITSFAFYLNTLFQISKYDGEHFSISNTKRILTGEKVLLEVVSPESPHKSSINPAKLELLKNSENIDWVIRRLHEACNQISTMYHKLHQTETFIEQDSGFIDNSSSTLSTPQASPHKNLSDVSEESLDVSRLMKGAYIDKKSSPFRLRKRGGQLDTQSTDSSSTKMNLIDPKKREDDLLHLTSWSQLIISMLDLLLGLPTLQFKSVLPAVFPAVTSLITTVHEPKVRQLVCDVVRRCGSIYGIL</sequence>
<keyword evidence="6" id="KW-1185">Reference proteome</keyword>
<feature type="region of interest" description="Disordered" evidence="1">
    <location>
        <begin position="2154"/>
        <end position="2173"/>
    </location>
</feature>
<evidence type="ECO:0000259" key="2">
    <source>
        <dbReference type="Pfam" id="PF09324"/>
    </source>
</evidence>
<dbReference type="EnsemblMetazoa" id="CLYHEMT007251.1">
    <property type="protein sequence ID" value="CLYHEMP007251.1"/>
    <property type="gene ID" value="CLYHEMG007251"/>
</dbReference>
<organism evidence="5 6">
    <name type="scientific">Clytia hemisphaerica</name>
    <dbReference type="NCBI Taxonomy" id="252671"/>
    <lineage>
        <taxon>Eukaryota</taxon>
        <taxon>Metazoa</taxon>
        <taxon>Cnidaria</taxon>
        <taxon>Hydrozoa</taxon>
        <taxon>Hydroidolina</taxon>
        <taxon>Leptothecata</taxon>
        <taxon>Obeliida</taxon>
        <taxon>Clytiidae</taxon>
        <taxon>Clytia</taxon>
    </lineage>
</organism>
<feature type="compositionally biased region" description="Polar residues" evidence="1">
    <location>
        <begin position="2110"/>
        <end position="2127"/>
    </location>
</feature>
<evidence type="ECO:0000259" key="3">
    <source>
        <dbReference type="Pfam" id="PF16213"/>
    </source>
</evidence>
<feature type="region of interest" description="Disordered" evidence="1">
    <location>
        <begin position="1224"/>
        <end position="1250"/>
    </location>
</feature>
<evidence type="ECO:0000313" key="5">
    <source>
        <dbReference type="EnsemblMetazoa" id="CLYHEMP007251.1"/>
    </source>
</evidence>
<feature type="domain" description="Mon2/Sec7/BIG1-like HDS" evidence="2">
    <location>
        <begin position="1401"/>
        <end position="1470"/>
    </location>
</feature>